<dbReference type="VEuPathDB" id="FungiDB:RhiirFUN_002253"/>
<dbReference type="PANTHER" id="PTHR45890:SF1">
    <property type="entry name" value="AARF DOMAIN CONTAINING KINASE 2"/>
    <property type="match status" value="1"/>
</dbReference>
<gene>
    <name evidence="3" type="ORF">CHRIB12_LOCUS19295</name>
</gene>
<dbReference type="Pfam" id="PF03109">
    <property type="entry name" value="ABC1"/>
    <property type="match status" value="2"/>
</dbReference>
<feature type="domain" description="ABC1 atypical kinase-like" evidence="2">
    <location>
        <begin position="322"/>
        <end position="471"/>
    </location>
</feature>
<dbReference type="InterPro" id="IPR004147">
    <property type="entry name" value="ABC1_dom"/>
</dbReference>
<protein>
    <recommendedName>
        <fullName evidence="2">ABC1 atypical kinase-like domain-containing protein</fullName>
    </recommendedName>
</protein>
<comment type="similarity">
    <text evidence="1">Belongs to the protein kinase superfamily. ADCK protein kinase family.</text>
</comment>
<name>A0A916EGB6_9GLOM</name>
<dbReference type="Proteomes" id="UP000684084">
    <property type="component" value="Unassembled WGS sequence"/>
</dbReference>
<dbReference type="InterPro" id="IPR052402">
    <property type="entry name" value="ADCK_kinase"/>
</dbReference>
<evidence type="ECO:0000313" key="4">
    <source>
        <dbReference type="Proteomes" id="UP000684084"/>
    </source>
</evidence>
<dbReference type="InterPro" id="IPR044095">
    <property type="entry name" value="ADCK2_dom"/>
</dbReference>
<dbReference type="EMBL" id="CAGKOT010000053">
    <property type="protein sequence ID" value="CAB5385431.1"/>
    <property type="molecule type" value="Genomic_DNA"/>
</dbReference>
<evidence type="ECO:0000313" key="3">
    <source>
        <dbReference type="EMBL" id="CAB5385431.1"/>
    </source>
</evidence>
<proteinExistence type="inferred from homology"/>
<dbReference type="GO" id="GO:0005739">
    <property type="term" value="C:mitochondrion"/>
    <property type="evidence" value="ECO:0007669"/>
    <property type="project" value="TreeGrafter"/>
</dbReference>
<feature type="domain" description="ABC1 atypical kinase-like" evidence="2">
    <location>
        <begin position="248"/>
        <end position="300"/>
    </location>
</feature>
<reference evidence="3" key="1">
    <citation type="submission" date="2020-05" db="EMBL/GenBank/DDBJ databases">
        <authorList>
            <person name="Rincon C."/>
            <person name="Sanders R I."/>
            <person name="Robbins C."/>
            <person name="Chaturvedi A."/>
        </authorList>
    </citation>
    <scope>NUCLEOTIDE SEQUENCE</scope>
    <source>
        <strain evidence="3">CHB12</strain>
    </source>
</reference>
<dbReference type="PANTHER" id="PTHR45890">
    <property type="entry name" value="AARF DOMAIN CONTAINING KINASE 2 (PREDICTED)"/>
    <property type="match status" value="1"/>
</dbReference>
<comment type="caution">
    <text evidence="3">The sequence shown here is derived from an EMBL/GenBank/DDBJ whole genome shotgun (WGS) entry which is preliminary data.</text>
</comment>
<evidence type="ECO:0000259" key="2">
    <source>
        <dbReference type="Pfam" id="PF03109"/>
    </source>
</evidence>
<organism evidence="3 4">
    <name type="scientific">Rhizophagus irregularis</name>
    <dbReference type="NCBI Taxonomy" id="588596"/>
    <lineage>
        <taxon>Eukaryota</taxon>
        <taxon>Fungi</taxon>
        <taxon>Fungi incertae sedis</taxon>
        <taxon>Mucoromycota</taxon>
        <taxon>Glomeromycotina</taxon>
        <taxon>Glomeromycetes</taxon>
        <taxon>Glomerales</taxon>
        <taxon>Glomeraceae</taxon>
        <taxon>Rhizophagus</taxon>
    </lineage>
</organism>
<dbReference type="AlphaFoldDB" id="A0A916EGB6"/>
<dbReference type="OrthoDB" id="1290869at2759"/>
<sequence length="756" mass="88705">MNSKLFKNSKCIQYFIKVSFPSGHIHNSNLYLSKKYYLKYTRFYFTSPKKNYKFNNNFNHFNNFNRNTNDSFRYKTNKFFYQKDSIIIKNWLRIFRIENSYRILSIVPFHFSFLPIFLDKSEIDTSKEAKELNEVQIINHTESSPNLIKKCLNYIYNFISDYIIEPILISCRFTYLLCIFLPLIIGSPLIFFGKRVPECNDERTGTLWWYNKLMRSMEMAGPTFIKLGQWAASRTDIFPQEMCIRLSKLHSAVDPHPFHETKRVIEKAFNRPFEEIFINFDMDPIGIGAIAQVYKAVIRSEVLPNSFFNDDSDESDESRPPMVAIKILHPSSENNIRRDLKILMVFAKIINVIPTMQWLSFPEEVKMFGNMMQKQLDLRIEATNLLEFQKNFNNRSSINFPKPLILYTTKNMLIEEYERGINIKLFLDNGAGIFDHMIANMGLDAFLHMLILDNFVHADLHPGNIMVKFTKQNTYNVLKQFWRNYTSSDEQKAKIRRYYDRESDIAIERLLSKRNDKTLWLDELKNLCEEGYLPQLIFLDTGLVTSLNDENRRNFLDLFRAIAEFNGYEAGKLMINRCKTPNLVIDGEIYALKMQHLILTIKSLTLQLGKIKISDILVNVLHMVRQHHVKLEGDFVNVIISILLLEGIGRQLDPTMDLLKSALPILRKLGSKGAGKGVLEGIKDIPGEMFRGLICDGKRKKWKCEKWEMENRNWEWKWEMGNGNRNWEWEIDNGNRKLGMGMGNGSGYGKWETFSR</sequence>
<accession>A0A916EGB6</accession>
<evidence type="ECO:0000256" key="1">
    <source>
        <dbReference type="ARBA" id="ARBA00009670"/>
    </source>
</evidence>
<dbReference type="CDD" id="cd13971">
    <property type="entry name" value="ADCK2-like"/>
    <property type="match status" value="1"/>
</dbReference>